<accession>A0A2U1UTS9</accession>
<keyword evidence="3" id="KW-0540">Nuclease</keyword>
<keyword evidence="3" id="KW-0255">Endonuclease</keyword>
<dbReference type="Proteomes" id="UP000295985">
    <property type="component" value="Unassembled WGS sequence"/>
</dbReference>
<evidence type="ECO:0000313" key="6">
    <source>
        <dbReference type="Proteomes" id="UP000303847"/>
    </source>
</evidence>
<reference evidence="4 6" key="2">
    <citation type="submission" date="2018-11" db="EMBL/GenBank/DDBJ databases">
        <title>Genome sequences of Brenneria nigrifluens and Brenneria rubrifaciens.</title>
        <authorList>
            <person name="Poret-Peterson A.T."/>
            <person name="McClean A.E."/>
            <person name="Kluepfel D.A."/>
        </authorList>
    </citation>
    <scope>NUCLEOTIDE SEQUENCE [LARGE SCALE GENOMIC DNA]</scope>
    <source>
        <strain evidence="4 6">ATCC 13028</strain>
    </source>
</reference>
<name>A0A2U1UTS9_9GAMM</name>
<sequence length="121" mass="14080">MKIFNRRERTGLRRELRQNPTEPERRLWEKIRHRQLGVKFRRQHGIGIYIVDFYCAECHLVIEVDGDSHFSAQGSAHDCLRDDYIRSLGLSVLRISNTDIMKNIDGVLMLISSGLASAKRK</sequence>
<feature type="domain" description="DUF559" evidence="2">
    <location>
        <begin position="12"/>
        <end position="113"/>
    </location>
</feature>
<dbReference type="SUPFAM" id="SSF52980">
    <property type="entry name" value="Restriction endonuclease-like"/>
    <property type="match status" value="1"/>
</dbReference>
<keyword evidence="6" id="KW-1185">Reference proteome</keyword>
<dbReference type="InterPro" id="IPR047216">
    <property type="entry name" value="Endonuclease_DUF559_bact"/>
</dbReference>
<feature type="region of interest" description="Disordered" evidence="1">
    <location>
        <begin position="1"/>
        <end position="23"/>
    </location>
</feature>
<evidence type="ECO:0000259" key="2">
    <source>
        <dbReference type="Pfam" id="PF04480"/>
    </source>
</evidence>
<proteinExistence type="predicted"/>
<evidence type="ECO:0000256" key="1">
    <source>
        <dbReference type="SAM" id="MobiDB-lite"/>
    </source>
</evidence>
<dbReference type="CDD" id="cd01038">
    <property type="entry name" value="Endonuclease_DUF559"/>
    <property type="match status" value="1"/>
</dbReference>
<dbReference type="EMBL" id="CP034036">
    <property type="protein sequence ID" value="QCR06783.1"/>
    <property type="molecule type" value="Genomic_DNA"/>
</dbReference>
<reference evidence="3 5" key="1">
    <citation type="submission" date="2018-04" db="EMBL/GenBank/DDBJ databases">
        <title>Brenneria corticis sp.nov.</title>
        <authorList>
            <person name="Li Y."/>
        </authorList>
    </citation>
    <scope>NUCLEOTIDE SEQUENCE [LARGE SCALE GENOMIC DNA]</scope>
    <source>
        <strain evidence="3 5">LMG 2694</strain>
    </source>
</reference>
<dbReference type="InterPro" id="IPR011335">
    <property type="entry name" value="Restrct_endonuc-II-like"/>
</dbReference>
<dbReference type="Gene3D" id="3.40.960.10">
    <property type="entry name" value="VSR Endonuclease"/>
    <property type="match status" value="1"/>
</dbReference>
<evidence type="ECO:0000313" key="5">
    <source>
        <dbReference type="Proteomes" id="UP000295985"/>
    </source>
</evidence>
<keyword evidence="3" id="KW-0378">Hydrolase</keyword>
<dbReference type="OrthoDB" id="9798754at2"/>
<evidence type="ECO:0000313" key="4">
    <source>
        <dbReference type="EMBL" id="QCR06783.1"/>
    </source>
</evidence>
<dbReference type="EMBL" id="QDKK01000006">
    <property type="protein sequence ID" value="PWC25059.1"/>
    <property type="molecule type" value="Genomic_DNA"/>
</dbReference>
<dbReference type="PANTHER" id="PTHR38590">
    <property type="entry name" value="BLL0828 PROTEIN"/>
    <property type="match status" value="1"/>
</dbReference>
<dbReference type="InterPro" id="IPR007569">
    <property type="entry name" value="DUF559"/>
</dbReference>
<dbReference type="Proteomes" id="UP000303847">
    <property type="component" value="Chromosome"/>
</dbReference>
<gene>
    <name evidence="3" type="ORF">DDT54_06465</name>
    <name evidence="4" type="ORF">EH206_01885</name>
</gene>
<dbReference type="PANTHER" id="PTHR38590:SF1">
    <property type="entry name" value="BLL0828 PROTEIN"/>
    <property type="match status" value="1"/>
</dbReference>
<dbReference type="AlphaFoldDB" id="A0A2U1UTS9"/>
<evidence type="ECO:0000313" key="3">
    <source>
        <dbReference type="EMBL" id="PWC25059.1"/>
    </source>
</evidence>
<protein>
    <submittedName>
        <fullName evidence="3">Endonuclease domain-containing protein</fullName>
    </submittedName>
</protein>
<dbReference type="Pfam" id="PF04480">
    <property type="entry name" value="DUF559"/>
    <property type="match status" value="1"/>
</dbReference>
<dbReference type="GO" id="GO:0004519">
    <property type="term" value="F:endonuclease activity"/>
    <property type="evidence" value="ECO:0007669"/>
    <property type="project" value="UniProtKB-KW"/>
</dbReference>
<organism evidence="3 5">
    <name type="scientific">Brenneria nigrifluens DSM 30175 = ATCC 13028</name>
    <dbReference type="NCBI Taxonomy" id="1121120"/>
    <lineage>
        <taxon>Bacteria</taxon>
        <taxon>Pseudomonadati</taxon>
        <taxon>Pseudomonadota</taxon>
        <taxon>Gammaproteobacteria</taxon>
        <taxon>Enterobacterales</taxon>
        <taxon>Pectobacteriaceae</taxon>
        <taxon>Brenneria</taxon>
    </lineage>
</organism>